<keyword evidence="2 9" id="KW-0479">Metal-binding</keyword>
<feature type="binding site" evidence="9">
    <location>
        <position position="190"/>
    </location>
    <ligand>
        <name>Zn(2+)</name>
        <dbReference type="ChEBI" id="CHEBI:29105"/>
        <note>catalytic</note>
    </ligand>
</feature>
<keyword evidence="6 9" id="KW-0482">Metalloprotease</keyword>
<feature type="region of interest" description="Disordered" evidence="11">
    <location>
        <begin position="288"/>
        <end position="330"/>
    </location>
</feature>
<feature type="disulfide bond" evidence="9">
    <location>
        <begin position="94"/>
        <end position="97"/>
    </location>
</feature>
<feature type="domain" description="Peptidase M12A" evidence="12">
    <location>
        <begin position="90"/>
        <end position="285"/>
    </location>
</feature>
<dbReference type="GO" id="GO:0006508">
    <property type="term" value="P:proteolysis"/>
    <property type="evidence" value="ECO:0007669"/>
    <property type="project" value="UniProtKB-KW"/>
</dbReference>
<organism evidence="13">
    <name type="scientific">Engraulis japonicus</name>
    <name type="common">Japanese anchovy</name>
    <dbReference type="NCBI Taxonomy" id="42892"/>
    <lineage>
        <taxon>Eukaryota</taxon>
        <taxon>Metazoa</taxon>
        <taxon>Chordata</taxon>
        <taxon>Craniata</taxon>
        <taxon>Vertebrata</taxon>
        <taxon>Euteleostomi</taxon>
        <taxon>Actinopterygii</taxon>
        <taxon>Neopterygii</taxon>
        <taxon>Teleostei</taxon>
        <taxon>Clupei</taxon>
        <taxon>Clupeiformes</taxon>
        <taxon>Clupeoidei</taxon>
        <taxon>Engraulidae</taxon>
        <taxon>Engraulinae</taxon>
        <taxon>Engraulis</taxon>
    </lineage>
</organism>
<dbReference type="SMART" id="SM00235">
    <property type="entry name" value="ZnMc"/>
    <property type="match status" value="1"/>
</dbReference>
<dbReference type="EC" id="3.4.24.-" evidence="10"/>
<accession>B5UA87</accession>
<keyword evidence="5 9" id="KW-0862">Zinc</keyword>
<proteinExistence type="evidence at transcript level"/>
<evidence type="ECO:0000256" key="6">
    <source>
        <dbReference type="ARBA" id="ARBA00023049"/>
    </source>
</evidence>
<evidence type="ECO:0000256" key="2">
    <source>
        <dbReference type="ARBA" id="ARBA00022723"/>
    </source>
</evidence>
<dbReference type="EMBL" id="AB433590">
    <property type="protein sequence ID" value="BAG74355.1"/>
    <property type="molecule type" value="mRNA"/>
</dbReference>
<reference evidence="13" key="1">
    <citation type="submission" date="2008-04" db="EMBL/GenBank/DDBJ databases">
        <title>Different hatching strategy in embryos of two species in the same order, Pacific herring Clupea pallasi and Japanese anchovy Engraulis japonicus belonging to Clupeiformes, and its environmental adaptation.</title>
        <authorList>
            <person name="Kawaguchi M."/>
            <person name="Fujita H."/>
            <person name="Yoshizaki N."/>
            <person name="Hiroi J."/>
            <person name="Okouchi H."/>
            <person name="Nagakura Y."/>
            <person name="Noda T."/>
            <person name="Kikkawa T."/>
            <person name="Minowa Y."/>
            <person name="Watanabe S."/>
            <person name="Katayama S."/>
            <person name="Iwamuro S."/>
            <person name="Iuchi I."/>
            <person name="Yasumasu S."/>
        </authorList>
    </citation>
    <scope>NUCLEOTIDE SEQUENCE</scope>
</reference>
<dbReference type="GO" id="GO:0004222">
    <property type="term" value="F:metalloendopeptidase activity"/>
    <property type="evidence" value="ECO:0007669"/>
    <property type="project" value="UniProtKB-UniRule"/>
</dbReference>
<dbReference type="InterPro" id="IPR024079">
    <property type="entry name" value="MetalloPept_cat_dom_sf"/>
</dbReference>
<evidence type="ECO:0000256" key="1">
    <source>
        <dbReference type="ARBA" id="ARBA00022670"/>
    </source>
</evidence>
<dbReference type="InterPro" id="IPR006026">
    <property type="entry name" value="Peptidase_Metallo"/>
</dbReference>
<dbReference type="InterPro" id="IPR001506">
    <property type="entry name" value="Peptidase_M12A"/>
</dbReference>
<gene>
    <name evidence="13" type="primary">AcHE4</name>
</gene>
<feature type="active site" evidence="9">
    <location>
        <position position="187"/>
    </location>
</feature>
<dbReference type="PROSITE" id="PS51864">
    <property type="entry name" value="ASTACIN"/>
    <property type="match status" value="1"/>
</dbReference>
<sequence length="330" mass="37436">MGRKLAAILALLLAVSQALAQAEESQEDQYDLEDEEEEMEVSDEFLDEKQVRFLDEAEKEGSMTGDILEANKWLFSYLSEGDVAVPTGRNAMKCTNCYWEKAASGFVEVPYRLSKNYSYRQKKLIKRAMRVFHKNTCIRFVPHTSQSDYIDIMSKPGCWSYIGRIGGRQTVSLNMRGCMSMSVTQHELNHALGFFHEHTRSDRDKYIKINWQYVKKSAVSQFGKRDTNNLDTTYDYNSIMHYDRFAFTNTPGRETLTPIPKRVSVGPRARLSKTDIERINKLYCGATGPTTTTTTIPPPTTTKTTTTTAPTTTTTEAPVTKTPCPYDDGE</sequence>
<protein>
    <recommendedName>
        <fullName evidence="10">Metalloendopeptidase</fullName>
        <ecNumber evidence="10">3.4.24.-</ecNumber>
    </recommendedName>
</protein>
<evidence type="ECO:0000256" key="4">
    <source>
        <dbReference type="ARBA" id="ARBA00022801"/>
    </source>
</evidence>
<evidence type="ECO:0000256" key="9">
    <source>
        <dbReference type="PROSITE-ProRule" id="PRU01211"/>
    </source>
</evidence>
<keyword evidence="8 9" id="KW-1015">Disulfide bond</keyword>
<evidence type="ECO:0000256" key="7">
    <source>
        <dbReference type="ARBA" id="ARBA00023145"/>
    </source>
</evidence>
<dbReference type="AlphaFoldDB" id="B5UA87"/>
<feature type="binding site" evidence="9">
    <location>
        <position position="196"/>
    </location>
    <ligand>
        <name>Zn(2+)</name>
        <dbReference type="ChEBI" id="CHEBI:29105"/>
        <note>catalytic</note>
    </ligand>
</feature>
<dbReference type="PANTHER" id="PTHR10127:SF899">
    <property type="entry name" value="ASTACIN-LIKE METALLOENDOPEPTIDASE-RELATED"/>
    <property type="match status" value="1"/>
</dbReference>
<keyword evidence="3 10" id="KW-0732">Signal</keyword>
<dbReference type="SUPFAM" id="SSF55486">
    <property type="entry name" value="Metalloproteases ('zincins'), catalytic domain"/>
    <property type="match status" value="1"/>
</dbReference>
<name>B5UA87_ENGJA</name>
<evidence type="ECO:0000256" key="11">
    <source>
        <dbReference type="SAM" id="MobiDB-lite"/>
    </source>
</evidence>
<keyword evidence="4 9" id="KW-0378">Hydrolase</keyword>
<comment type="cofactor">
    <cofactor evidence="9 10">
        <name>Zn(2+)</name>
        <dbReference type="ChEBI" id="CHEBI:29105"/>
    </cofactor>
    <text evidence="9 10">Binds 1 zinc ion per subunit.</text>
</comment>
<dbReference type="Gene3D" id="3.40.390.10">
    <property type="entry name" value="Collagenase (Catalytic Domain)"/>
    <property type="match status" value="1"/>
</dbReference>
<dbReference type="PRINTS" id="PR00480">
    <property type="entry name" value="ASTACIN"/>
</dbReference>
<dbReference type="MEROPS" id="M12.007"/>
<feature type="signal peptide" evidence="10">
    <location>
        <begin position="1"/>
        <end position="20"/>
    </location>
</feature>
<dbReference type="FunFam" id="3.40.390.10:FF:000040">
    <property type="entry name" value="Metalloendopeptidase"/>
    <property type="match status" value="1"/>
</dbReference>
<feature type="chain" id="PRO_5005123539" description="Metalloendopeptidase" evidence="10">
    <location>
        <begin position="21"/>
        <end position="330"/>
    </location>
</feature>
<keyword evidence="1 9" id="KW-0645">Protease</keyword>
<evidence type="ECO:0000256" key="5">
    <source>
        <dbReference type="ARBA" id="ARBA00022833"/>
    </source>
</evidence>
<evidence type="ECO:0000256" key="10">
    <source>
        <dbReference type="RuleBase" id="RU361183"/>
    </source>
</evidence>
<evidence type="ECO:0000256" key="3">
    <source>
        <dbReference type="ARBA" id="ARBA00022729"/>
    </source>
</evidence>
<feature type="binding site" evidence="9">
    <location>
        <position position="186"/>
    </location>
    <ligand>
        <name>Zn(2+)</name>
        <dbReference type="ChEBI" id="CHEBI:29105"/>
        <note>catalytic</note>
    </ligand>
</feature>
<dbReference type="PANTHER" id="PTHR10127">
    <property type="entry name" value="DISCOIDIN, CUB, EGF, LAMININ , AND ZINC METALLOPROTEASE DOMAIN CONTAINING"/>
    <property type="match status" value="1"/>
</dbReference>
<evidence type="ECO:0000256" key="8">
    <source>
        <dbReference type="ARBA" id="ARBA00023157"/>
    </source>
</evidence>
<keyword evidence="7" id="KW-0865">Zymogen</keyword>
<dbReference type="GO" id="GO:0008270">
    <property type="term" value="F:zinc ion binding"/>
    <property type="evidence" value="ECO:0007669"/>
    <property type="project" value="UniProtKB-UniRule"/>
</dbReference>
<feature type="compositionally biased region" description="Low complexity" evidence="11">
    <location>
        <begin position="288"/>
        <end position="323"/>
    </location>
</feature>
<dbReference type="Pfam" id="PF01400">
    <property type="entry name" value="Astacin"/>
    <property type="match status" value="1"/>
</dbReference>
<comment type="caution">
    <text evidence="9">Lacks conserved residue(s) required for the propagation of feature annotation.</text>
</comment>
<evidence type="ECO:0000259" key="12">
    <source>
        <dbReference type="PROSITE" id="PS51864"/>
    </source>
</evidence>
<evidence type="ECO:0000313" key="13">
    <source>
        <dbReference type="EMBL" id="BAG74355.1"/>
    </source>
</evidence>